<keyword evidence="2" id="KW-1185">Reference proteome</keyword>
<dbReference type="AlphaFoldDB" id="A0A562KQX8"/>
<evidence type="ECO:0000313" key="2">
    <source>
        <dbReference type="Proteomes" id="UP000316624"/>
    </source>
</evidence>
<dbReference type="RefSeq" id="WP_021243859.1">
    <property type="nucleotide sequence ID" value="NZ_JACIIY010000001.1"/>
</dbReference>
<name>A0A562KQX8_SPHWJ</name>
<dbReference type="EMBL" id="VLKK01000001">
    <property type="protein sequence ID" value="TWH97800.1"/>
    <property type="molecule type" value="Genomic_DNA"/>
</dbReference>
<organism evidence="1 2">
    <name type="scientific">Sphingobium wenxiniae (strain DSM 21828 / CGMCC 1.7748 / JZ-1)</name>
    <dbReference type="NCBI Taxonomy" id="595605"/>
    <lineage>
        <taxon>Bacteria</taxon>
        <taxon>Pseudomonadati</taxon>
        <taxon>Pseudomonadota</taxon>
        <taxon>Alphaproteobacteria</taxon>
        <taxon>Sphingomonadales</taxon>
        <taxon>Sphingomonadaceae</taxon>
        <taxon>Sphingobium</taxon>
    </lineage>
</organism>
<accession>A0A562KQX8</accession>
<gene>
    <name evidence="1" type="ORF">IQ35_00400</name>
</gene>
<sequence length="104" mass="11255">MNREAAYRQAVAQAEEKKAQFLLSAQAAKARVAPARLKQDAKDKVISLATDGAAHAAAKVQENPVAAGAGLTAFLLYLARRPLAALFHRLHVRWKNPNPENEDG</sequence>
<comment type="caution">
    <text evidence="1">The sequence shown here is derived from an EMBL/GenBank/DDBJ whole genome shotgun (WGS) entry which is preliminary data.</text>
</comment>
<evidence type="ECO:0000313" key="1">
    <source>
        <dbReference type="EMBL" id="TWH97800.1"/>
    </source>
</evidence>
<dbReference type="Proteomes" id="UP000316624">
    <property type="component" value="Unassembled WGS sequence"/>
</dbReference>
<protein>
    <submittedName>
        <fullName evidence="1">Uncharacterized protein</fullName>
    </submittedName>
</protein>
<reference evidence="1 2" key="1">
    <citation type="journal article" date="2015" name="Stand. Genomic Sci.">
        <title>Genomic Encyclopedia of Bacterial and Archaeal Type Strains, Phase III: the genomes of soil and plant-associated and newly described type strains.</title>
        <authorList>
            <person name="Whitman W.B."/>
            <person name="Woyke T."/>
            <person name="Klenk H.P."/>
            <person name="Zhou Y."/>
            <person name="Lilburn T.G."/>
            <person name="Beck B.J."/>
            <person name="De Vos P."/>
            <person name="Vandamme P."/>
            <person name="Eisen J.A."/>
            <person name="Garrity G."/>
            <person name="Hugenholtz P."/>
            <person name="Kyrpides N.C."/>
        </authorList>
    </citation>
    <scope>NUCLEOTIDE SEQUENCE [LARGE SCALE GENOMIC DNA]</scope>
    <source>
        <strain evidence="1 2">CGMCC 1.7748</strain>
    </source>
</reference>
<proteinExistence type="predicted"/>